<dbReference type="Pfam" id="PF01565">
    <property type="entry name" value="FAD_binding_4"/>
    <property type="match status" value="1"/>
</dbReference>
<sequence length="1246" mass="141467">MAPLTFLFPIALAVLAFLVYPSAYHPTSTTSCLILPTDASWPSMADWDNLNATVGGRLIATTSDRNAPVRYHEPPDEFVQDCITYVKRATITKKGFRLGSSHIWKYGLQYIRGSDKKEVYYCHECTAGKNKQELFVINGTSKVRNHLEQKHQIDPQSGIKKHSSTRKSVLDQQKSAAATNTFFWKDSMEKFKELLIRWIVYCHIAFFQLENRYFRELLFFLNPALLNHLPKAAKTIRSWVMDAFLSKKQRLREDLQRSRSRISISFDLWTSPNPYAILGVIAMWIDTTGKRRTTVLGIRRVYGEHTGENLGSVVLELLKEYDIGGDEIGYFMLDNASSNDTAVGFILKELCPWMDSKQRRHRRLRCLGHIVNLCCQAFLMGRNCEKYLAKLEKHYQRGDYAKVLTPQRREEFAAIIIGGDLSEFDGLELIQNNSTRWNSWFHSITRALNVRERLEIFSARHVPWKGSQGIANFKLDGQHWFELEKIELALKDFYAATLLSEGKKTSLADWFSTLDCLLREISETKDHYHDIHSEDDNNFTWKYLQSCADAAWSKCAEYYNNQQLNWQNRFPEDTDLPPAYYAAQILDPYRKWAWFRQEWVLHGDEEKRRWFDNAQSAVKHLWETDYKGRHPVEMLPPPARKERAPDPAFDRQREHKRIRTDAPVSTTDLYEQYISTERLHDDEAGYDDAIAYWLSRYDSQRDLARFALDLFAISPMSDEPVIIPFRSLATTPLAAVCHDPNFDAAKCNAIKKDWLQPLTHEESAHSIMAPFYQNRSCDPFTPRSKPCELGNFVSYSINASSAEDISAGIKFAKMKNIRLVVKNTGHDFLGRSTGTGGLGIWAHNLRTSRVIPIYRSSSYNGTAIMLGAGIRGFEALDIAHKNGLQVVTGFCPTVGVAGGFLQGGGSGPLSSIHGMAADQALEYEVVTAAGETIVANPTHNADLYWALSGGGGGTYAVVISVTVRAFRDGVIGGASLFFSREGVGIDIVYDMFGHLLDLTPSLIDAGIQFGWLVTRQAFVLGPLTAPGFTEEHIRLALKPFTAKLDQERIDYQLKTTSLPSYKSHFEHYLGPFPAGRYLADSMVGSRLIPRHSLTGSRTALVQATRMITENSSAFVVYIAANNTMSGTKQPIADNSVLPQWRWAAVHAMATLEWDFCLPRDDMMARQAELQKFVVPQLRRALPPDAGTYLNEAEVGNENWKKDYFGDNYERLLQIKRVYDPTDLFYVEYGVGSDAWYRAPDGRLCRT</sequence>
<dbReference type="InterPro" id="IPR052035">
    <property type="entry name" value="ZnF_BED_domain_contain"/>
</dbReference>
<dbReference type="PANTHER" id="PTHR46481">
    <property type="entry name" value="ZINC FINGER BED DOMAIN-CONTAINING PROTEIN 4"/>
    <property type="match status" value="1"/>
</dbReference>
<dbReference type="GO" id="GO:0016491">
    <property type="term" value="F:oxidoreductase activity"/>
    <property type="evidence" value="ECO:0007669"/>
    <property type="project" value="InterPro"/>
</dbReference>
<dbReference type="Pfam" id="PF08031">
    <property type="entry name" value="BBE"/>
    <property type="match status" value="1"/>
</dbReference>
<evidence type="ECO:0000256" key="8">
    <source>
        <dbReference type="SAM" id="SignalP"/>
    </source>
</evidence>
<name>A0A8J5QJU8_FUSOX</name>
<evidence type="ECO:0000259" key="9">
    <source>
        <dbReference type="PROSITE" id="PS51387"/>
    </source>
</evidence>
<evidence type="ECO:0000256" key="4">
    <source>
        <dbReference type="ARBA" id="ARBA00022771"/>
    </source>
</evidence>
<keyword evidence="5" id="KW-0862">Zinc</keyword>
<feature type="chain" id="PRO_5035317925" evidence="8">
    <location>
        <begin position="24"/>
        <end position="1246"/>
    </location>
</feature>
<dbReference type="GO" id="GO:0071949">
    <property type="term" value="F:FAD binding"/>
    <property type="evidence" value="ECO:0007669"/>
    <property type="project" value="InterPro"/>
</dbReference>
<keyword evidence="3" id="KW-0479">Metal-binding</keyword>
<protein>
    <submittedName>
        <fullName evidence="10">FAD-linked oxidoreductase ZEB1</fullName>
    </submittedName>
</protein>
<dbReference type="InterPro" id="IPR012951">
    <property type="entry name" value="BBE"/>
</dbReference>
<dbReference type="Proteomes" id="UP000693942">
    <property type="component" value="Unassembled WGS sequence"/>
</dbReference>
<accession>A0A8J5QJU8</accession>
<dbReference type="EMBL" id="JAELUR010000001">
    <property type="protein sequence ID" value="KAG7438132.1"/>
    <property type="molecule type" value="Genomic_DNA"/>
</dbReference>
<dbReference type="InterPro" id="IPR006094">
    <property type="entry name" value="Oxid_FAD_bind_N"/>
</dbReference>
<feature type="compositionally biased region" description="Basic and acidic residues" evidence="7">
    <location>
        <begin position="639"/>
        <end position="653"/>
    </location>
</feature>
<dbReference type="PROSITE" id="PS51387">
    <property type="entry name" value="FAD_PCMH"/>
    <property type="match status" value="1"/>
</dbReference>
<keyword evidence="4" id="KW-0863">Zinc-finger</keyword>
<feature type="region of interest" description="Disordered" evidence="7">
    <location>
        <begin position="632"/>
        <end position="657"/>
    </location>
</feature>
<keyword evidence="6" id="KW-0539">Nucleus</keyword>
<feature type="signal peptide" evidence="8">
    <location>
        <begin position="1"/>
        <end position="23"/>
    </location>
</feature>
<evidence type="ECO:0000256" key="6">
    <source>
        <dbReference type="ARBA" id="ARBA00023242"/>
    </source>
</evidence>
<evidence type="ECO:0000313" key="10">
    <source>
        <dbReference type="EMBL" id="KAG7438132.1"/>
    </source>
</evidence>
<organism evidence="10 11">
    <name type="scientific">Fusarium oxysporum f. sp. raphani</name>
    <dbReference type="NCBI Taxonomy" id="96318"/>
    <lineage>
        <taxon>Eukaryota</taxon>
        <taxon>Fungi</taxon>
        <taxon>Dikarya</taxon>
        <taxon>Ascomycota</taxon>
        <taxon>Pezizomycotina</taxon>
        <taxon>Sordariomycetes</taxon>
        <taxon>Hypocreomycetidae</taxon>
        <taxon>Hypocreales</taxon>
        <taxon>Nectriaceae</taxon>
        <taxon>Fusarium</taxon>
        <taxon>Fusarium oxysporum species complex</taxon>
    </lineage>
</organism>
<comment type="subcellular location">
    <subcellularLocation>
        <location evidence="1">Nucleus</location>
    </subcellularLocation>
</comment>
<evidence type="ECO:0000256" key="3">
    <source>
        <dbReference type="ARBA" id="ARBA00022723"/>
    </source>
</evidence>
<reference evidence="10" key="1">
    <citation type="submission" date="2021-04" db="EMBL/GenBank/DDBJ databases">
        <title>First draft genome resource for Brassicaceae pathogens Fusarium oxysporum f. sp. raphani and Fusarium oxysporum f. sp. rapae.</title>
        <authorList>
            <person name="Asai S."/>
        </authorList>
    </citation>
    <scope>NUCLEOTIDE SEQUENCE</scope>
    <source>
        <strain evidence="10">Tf1262</strain>
    </source>
</reference>
<feature type="domain" description="FAD-binding PCMH-type" evidence="9">
    <location>
        <begin position="789"/>
        <end position="968"/>
    </location>
</feature>
<keyword evidence="8" id="KW-0732">Signal</keyword>
<evidence type="ECO:0000256" key="2">
    <source>
        <dbReference type="ARBA" id="ARBA00005466"/>
    </source>
</evidence>
<comment type="caution">
    <text evidence="10">The sequence shown here is derived from an EMBL/GenBank/DDBJ whole genome shotgun (WGS) entry which is preliminary data.</text>
</comment>
<dbReference type="GO" id="GO:0005634">
    <property type="term" value="C:nucleus"/>
    <property type="evidence" value="ECO:0007669"/>
    <property type="project" value="UniProtKB-SubCell"/>
</dbReference>
<evidence type="ECO:0000256" key="7">
    <source>
        <dbReference type="SAM" id="MobiDB-lite"/>
    </source>
</evidence>
<proteinExistence type="inferred from homology"/>
<dbReference type="PANTHER" id="PTHR46481:SF10">
    <property type="entry name" value="ZINC FINGER BED DOMAIN-CONTAINING PROTEIN 39"/>
    <property type="match status" value="1"/>
</dbReference>
<dbReference type="AlphaFoldDB" id="A0A8J5QJU8"/>
<gene>
    <name evidence="10" type="primary">ZEB1-1</name>
    <name evidence="10" type="ORF">Forpi1262_v000293</name>
</gene>
<evidence type="ECO:0000256" key="5">
    <source>
        <dbReference type="ARBA" id="ARBA00022833"/>
    </source>
</evidence>
<dbReference type="InterPro" id="IPR016166">
    <property type="entry name" value="FAD-bd_PCMH"/>
</dbReference>
<dbReference type="GO" id="GO:0008270">
    <property type="term" value="F:zinc ion binding"/>
    <property type="evidence" value="ECO:0007669"/>
    <property type="project" value="UniProtKB-KW"/>
</dbReference>
<evidence type="ECO:0000313" key="11">
    <source>
        <dbReference type="Proteomes" id="UP000693942"/>
    </source>
</evidence>
<evidence type="ECO:0000256" key="1">
    <source>
        <dbReference type="ARBA" id="ARBA00004123"/>
    </source>
</evidence>
<comment type="similarity">
    <text evidence="2">Belongs to the oxygen-dependent FAD-linked oxidoreductase family.</text>
</comment>